<organism evidence="1 2">
    <name type="scientific">Stylonychia lemnae</name>
    <name type="common">Ciliate</name>
    <dbReference type="NCBI Taxonomy" id="5949"/>
    <lineage>
        <taxon>Eukaryota</taxon>
        <taxon>Sar</taxon>
        <taxon>Alveolata</taxon>
        <taxon>Ciliophora</taxon>
        <taxon>Intramacronucleata</taxon>
        <taxon>Spirotrichea</taxon>
        <taxon>Stichotrichia</taxon>
        <taxon>Sporadotrichida</taxon>
        <taxon>Oxytrichidae</taxon>
        <taxon>Stylonychinae</taxon>
        <taxon>Stylonychia</taxon>
    </lineage>
</organism>
<accession>A0A077ZXW0</accession>
<proteinExistence type="predicted"/>
<keyword evidence="2" id="KW-1185">Reference proteome</keyword>
<protein>
    <submittedName>
        <fullName evidence="1">Uncharacterized protein</fullName>
    </submittedName>
</protein>
<dbReference type="AlphaFoldDB" id="A0A077ZXW0"/>
<dbReference type="EMBL" id="CCKQ01003305">
    <property type="protein sequence ID" value="CDW74427.1"/>
    <property type="molecule type" value="Genomic_DNA"/>
</dbReference>
<dbReference type="InParanoid" id="A0A077ZXW0"/>
<sequence>MSATLPALRINRRIAPLEDSGTLHLKIAILVACGATCAYKRKFFGHEKNYFNLAMHSIGVFYGTYLYTKTFLDPVSEEAARINNSNEYNHQRSLGNI</sequence>
<dbReference type="Proteomes" id="UP000039865">
    <property type="component" value="Unassembled WGS sequence"/>
</dbReference>
<evidence type="ECO:0000313" key="2">
    <source>
        <dbReference type="Proteomes" id="UP000039865"/>
    </source>
</evidence>
<gene>
    <name evidence="1" type="primary">Contig17004.g18114</name>
    <name evidence="1" type="ORF">STYLEM_3406</name>
</gene>
<evidence type="ECO:0000313" key="1">
    <source>
        <dbReference type="EMBL" id="CDW74427.1"/>
    </source>
</evidence>
<name>A0A077ZXW0_STYLE</name>
<reference evidence="1 2" key="1">
    <citation type="submission" date="2014-06" db="EMBL/GenBank/DDBJ databases">
        <authorList>
            <person name="Swart Estienne"/>
        </authorList>
    </citation>
    <scope>NUCLEOTIDE SEQUENCE [LARGE SCALE GENOMIC DNA]</scope>
    <source>
        <strain evidence="1 2">130c</strain>
    </source>
</reference>